<evidence type="ECO:0000313" key="1">
    <source>
        <dbReference type="EMBL" id="ARN76848.1"/>
    </source>
</evidence>
<protein>
    <submittedName>
        <fullName evidence="1">Uncharacterized protein</fullName>
    </submittedName>
</protein>
<reference evidence="1 2" key="1">
    <citation type="submission" date="2016-11" db="EMBL/GenBank/DDBJ databases">
        <title>Trade-off between light-utilization and light-protection in marine flavobacteria.</title>
        <authorList>
            <person name="Kumagai Y."/>
        </authorList>
    </citation>
    <scope>NUCLEOTIDE SEQUENCE [LARGE SCALE GENOMIC DNA]</scope>
    <source>
        <strain evidence="1 2">JCM 13191</strain>
    </source>
</reference>
<evidence type="ECO:0000313" key="2">
    <source>
        <dbReference type="Proteomes" id="UP000193431"/>
    </source>
</evidence>
<name>A0A1W6MGX0_9FLAO</name>
<dbReference type="EMBL" id="CP019344">
    <property type="protein sequence ID" value="ARN76848.1"/>
    <property type="molecule type" value="Genomic_DNA"/>
</dbReference>
<gene>
    <name evidence="1" type="ORF">BST97_01885</name>
</gene>
<organism evidence="1 2">
    <name type="scientific">Nonlabens spongiae</name>
    <dbReference type="NCBI Taxonomy" id="331648"/>
    <lineage>
        <taxon>Bacteria</taxon>
        <taxon>Pseudomonadati</taxon>
        <taxon>Bacteroidota</taxon>
        <taxon>Flavobacteriia</taxon>
        <taxon>Flavobacteriales</taxon>
        <taxon>Flavobacteriaceae</taxon>
        <taxon>Nonlabens</taxon>
    </lineage>
</organism>
<dbReference type="STRING" id="331648.BST97_01885"/>
<accession>A0A1W6MGX0</accession>
<dbReference type="Proteomes" id="UP000193431">
    <property type="component" value="Chromosome"/>
</dbReference>
<dbReference type="AlphaFoldDB" id="A0A1W6MGX0"/>
<keyword evidence="2" id="KW-1185">Reference proteome</keyword>
<proteinExistence type="predicted"/>
<sequence>MIDDMKLIPFGKYKDQPIEILINDPEYRNWLLAQSWFAQKFPDLKLIIINNFKETNETPEHNKLQGDFLDDKFCIAFLKNISPTLFENPARIPDRNWSFKFGEKITSLRISTRSFENAGIDVLLSFKIVFDQTMDLFEDGMFNYLGSDEYETKPIRIEIKPTVSDDYPAVLRQMKASGANILYLVEYTGIGITEEMFVKYFANERIKVVFEENLKVQK</sequence>